<dbReference type="GO" id="GO:0016020">
    <property type="term" value="C:membrane"/>
    <property type="evidence" value="ECO:0007669"/>
    <property type="project" value="TreeGrafter"/>
</dbReference>
<keyword evidence="3" id="KW-0560">Oxidoreductase</keyword>
<dbReference type="EMBL" id="FUFA01000006">
    <property type="protein sequence ID" value="SPM37784.1"/>
    <property type="molecule type" value="Genomic_DNA"/>
</dbReference>
<dbReference type="OrthoDB" id="21665at2"/>
<evidence type="ECO:0000313" key="5">
    <source>
        <dbReference type="EMBL" id="SPM37784.1"/>
    </source>
</evidence>
<evidence type="ECO:0000259" key="4">
    <source>
        <dbReference type="Pfam" id="PF05118"/>
    </source>
</evidence>
<dbReference type="RefSeq" id="WP_077090253.1">
    <property type="nucleotide sequence ID" value="NZ_LT721901.1"/>
</dbReference>
<dbReference type="Gene3D" id="2.60.120.330">
    <property type="entry name" value="B-lactam Antibiotic, Isopenicillin N Synthase, Chain"/>
    <property type="match status" value="1"/>
</dbReference>
<dbReference type="SUPFAM" id="SSF51197">
    <property type="entry name" value="Clavaminate synthase-like"/>
    <property type="match status" value="1"/>
</dbReference>
<dbReference type="Proteomes" id="UP000240988">
    <property type="component" value="Unassembled WGS sequence"/>
</dbReference>
<proteinExistence type="inferred from homology"/>
<evidence type="ECO:0000256" key="2">
    <source>
        <dbReference type="ARBA" id="ARBA00022964"/>
    </source>
</evidence>
<comment type="similarity">
    <text evidence="1">Belongs to the aspartyl/asparaginyl beta-hydroxylase family.</text>
</comment>
<evidence type="ECO:0000313" key="6">
    <source>
        <dbReference type="Proteomes" id="UP000240988"/>
    </source>
</evidence>
<gene>
    <name evidence="5" type="ORF">MRAB57_5633</name>
</gene>
<dbReference type="STRING" id="1841860.GCA_900157375_05636"/>
<organism evidence="5 6">
    <name type="scientific">Mycobacterium rhizamassiliense</name>
    <dbReference type="NCBI Taxonomy" id="1841860"/>
    <lineage>
        <taxon>Bacteria</taxon>
        <taxon>Bacillati</taxon>
        <taxon>Actinomycetota</taxon>
        <taxon>Actinomycetes</taxon>
        <taxon>Mycobacteriales</taxon>
        <taxon>Mycobacteriaceae</taxon>
        <taxon>Mycobacterium</taxon>
    </lineage>
</organism>
<dbReference type="PANTHER" id="PTHR46332:SF5">
    <property type="entry name" value="ASPARTATE BETA-HYDROXYLASE DOMAIN CONTAINING 2"/>
    <property type="match status" value="1"/>
</dbReference>
<feature type="domain" description="Aspartyl/asparaginy/proline hydroxylase" evidence="4">
    <location>
        <begin position="62"/>
        <end position="217"/>
    </location>
</feature>
<dbReference type="GO" id="GO:0051213">
    <property type="term" value="F:dioxygenase activity"/>
    <property type="evidence" value="ECO:0007669"/>
    <property type="project" value="UniProtKB-KW"/>
</dbReference>
<dbReference type="InterPro" id="IPR007803">
    <property type="entry name" value="Asp/Arg/Pro-Hydrxlase"/>
</dbReference>
<keyword evidence="6" id="KW-1185">Reference proteome</keyword>
<dbReference type="Pfam" id="PF05118">
    <property type="entry name" value="Asp_Arg_Hydrox"/>
    <property type="match status" value="1"/>
</dbReference>
<accession>A0A2U3P209</accession>
<keyword evidence="2" id="KW-0223">Dioxygenase</keyword>
<name>A0A2U3P209_9MYCO</name>
<dbReference type="InterPro" id="IPR051821">
    <property type="entry name" value="Asp/Asn_beta-hydroxylase"/>
</dbReference>
<dbReference type="AlphaFoldDB" id="A0A2U3P209"/>
<reference evidence="5 6" key="1">
    <citation type="submission" date="2017-01" db="EMBL/GenBank/DDBJ databases">
        <authorList>
            <consortium name="Urmite Genomes"/>
        </authorList>
    </citation>
    <scope>NUCLEOTIDE SEQUENCE [LARGE SCALE GENOMIC DNA]</scope>
    <source>
        <strain evidence="5 6">AB57</strain>
    </source>
</reference>
<protein>
    <submittedName>
        <fullName evidence="5">Aspartyl/asparaginyl beta-hydroxylase, cupin superfamily</fullName>
    </submittedName>
</protein>
<sequence length="257" mass="29231">MAAIVEGKTNKAMDKAAVFVRQILIRAFIGVEKLLVPAAFSRVPTTPFMDPDLFEWNGVVTAQWTKVQRELRALLANVETIPEWLVVTDEKNLPITDNDTWRTYFFYVYGHRFEKQCGECPETARLLEQIPGMKTALFSILEPGTKITPHRGPYRGVLRYHLPLQVPAEGGCGIRVGNETASWEEGVGMMFDDTYEHEAWNQSSHTRVVLFLDIVRPMRFPFNIVNSAIIKIVGHSPSVRQIQQKQAAWDRTLEKAS</sequence>
<dbReference type="PANTHER" id="PTHR46332">
    <property type="entry name" value="ASPARTATE BETA-HYDROXYLASE DOMAIN-CONTAINING PROTEIN 2"/>
    <property type="match status" value="1"/>
</dbReference>
<dbReference type="InterPro" id="IPR027443">
    <property type="entry name" value="IPNS-like_sf"/>
</dbReference>
<evidence type="ECO:0000256" key="3">
    <source>
        <dbReference type="ARBA" id="ARBA00023002"/>
    </source>
</evidence>
<evidence type="ECO:0000256" key="1">
    <source>
        <dbReference type="ARBA" id="ARBA00007730"/>
    </source>
</evidence>